<protein>
    <recommendedName>
        <fullName evidence="4">Protein phosphatase 1 regulatory subunit 32</fullName>
    </recommendedName>
</protein>
<comment type="caution">
    <text evidence="2">The sequence shown here is derived from an EMBL/GenBank/DDBJ whole genome shotgun (WGS) entry which is preliminary data.</text>
</comment>
<dbReference type="EMBL" id="JAACNH010000007">
    <property type="protein sequence ID" value="KAG8438184.1"/>
    <property type="molecule type" value="Genomic_DNA"/>
</dbReference>
<evidence type="ECO:0000313" key="3">
    <source>
        <dbReference type="Proteomes" id="UP000812440"/>
    </source>
</evidence>
<reference evidence="2" key="1">
    <citation type="thesis" date="2020" institute="ProQuest LLC" country="789 East Eisenhower Parkway, Ann Arbor, MI, USA">
        <title>Comparative Genomics and Chromosome Evolution.</title>
        <authorList>
            <person name="Mudd A.B."/>
        </authorList>
    </citation>
    <scope>NUCLEOTIDE SEQUENCE</scope>
    <source>
        <strain evidence="2">Female2</strain>
        <tissue evidence="2">Blood</tissue>
    </source>
</reference>
<evidence type="ECO:0000256" key="1">
    <source>
        <dbReference type="SAM" id="MobiDB-lite"/>
    </source>
</evidence>
<evidence type="ECO:0000313" key="2">
    <source>
        <dbReference type="EMBL" id="KAG8438184.1"/>
    </source>
</evidence>
<proteinExistence type="predicted"/>
<dbReference type="Proteomes" id="UP000812440">
    <property type="component" value="Chromosome 4"/>
</dbReference>
<evidence type="ECO:0008006" key="4">
    <source>
        <dbReference type="Google" id="ProtNLM"/>
    </source>
</evidence>
<feature type="non-terminal residue" evidence="2">
    <location>
        <position position="1"/>
    </location>
</feature>
<dbReference type="OrthoDB" id="9980630at2759"/>
<dbReference type="InterPro" id="IPR031410">
    <property type="entry name" value="SAXO4"/>
</dbReference>
<dbReference type="GO" id="GO:0019902">
    <property type="term" value="F:phosphatase binding"/>
    <property type="evidence" value="ECO:0007669"/>
    <property type="project" value="TreeGrafter"/>
</dbReference>
<dbReference type="PANTHER" id="PTHR34349">
    <property type="entry name" value="PROTEIN PHOSPHATASE 1 REGULATORY SUBUNIT 32"/>
    <property type="match status" value="1"/>
</dbReference>
<sequence length="235" mass="26713">RTGYQSNLRPPVYYSPNLDRLDNPSMGLLLRNNYMSMTSRDFCPMQLPTGREPLAYTVYPPQSGYADSNKITNPKFRNVKSVHFDTRDHGAVITPGIRPKHQPILTAQRGKGGPETENFRHRGYHRMMGQSLTKTDFLPLTTLQPGDSRNSTRQNLDTLGQVFVGKQEPSGYNQNNLLYVQPPLDPPQQYLTNYNMRFTDPKPIGKDRKGWTRGGIQEQNFSGFSVNNEDHIPGI</sequence>
<organism evidence="2 3">
    <name type="scientific">Hymenochirus boettgeri</name>
    <name type="common">Congo dwarf clawed frog</name>
    <dbReference type="NCBI Taxonomy" id="247094"/>
    <lineage>
        <taxon>Eukaryota</taxon>
        <taxon>Metazoa</taxon>
        <taxon>Chordata</taxon>
        <taxon>Craniata</taxon>
        <taxon>Vertebrata</taxon>
        <taxon>Euteleostomi</taxon>
        <taxon>Amphibia</taxon>
        <taxon>Batrachia</taxon>
        <taxon>Anura</taxon>
        <taxon>Pipoidea</taxon>
        <taxon>Pipidae</taxon>
        <taxon>Pipinae</taxon>
        <taxon>Hymenochirus</taxon>
    </lineage>
</organism>
<dbReference type="AlphaFoldDB" id="A0A8T2J423"/>
<gene>
    <name evidence="2" type="ORF">GDO86_008759</name>
</gene>
<name>A0A8T2J423_9PIPI</name>
<feature type="region of interest" description="Disordered" evidence="1">
    <location>
        <begin position="211"/>
        <end position="235"/>
    </location>
</feature>
<feature type="compositionally biased region" description="Polar residues" evidence="1">
    <location>
        <begin position="217"/>
        <end position="227"/>
    </location>
</feature>
<dbReference type="Pfam" id="PF15691">
    <property type="entry name" value="PPP1R32"/>
    <property type="match status" value="2"/>
</dbReference>
<keyword evidence="3" id="KW-1185">Reference proteome</keyword>
<dbReference type="PANTHER" id="PTHR34349:SF1">
    <property type="entry name" value="PROTEIN PHOSPHATASE 1 REGULATORY SUBUNIT 32"/>
    <property type="match status" value="1"/>
</dbReference>
<accession>A0A8T2J423</accession>